<reference evidence="1 2" key="1">
    <citation type="submission" date="2017-03" db="EMBL/GenBank/DDBJ databases">
        <title>WGS assembly of Porphyra umbilicalis.</title>
        <authorList>
            <person name="Brawley S.H."/>
            <person name="Blouin N.A."/>
            <person name="Ficko-Blean E."/>
            <person name="Wheeler G.L."/>
            <person name="Lohr M."/>
            <person name="Goodson H.V."/>
            <person name="Jenkins J.W."/>
            <person name="Blaby-Haas C.E."/>
            <person name="Helliwell K.E."/>
            <person name="Chan C."/>
            <person name="Marriage T."/>
            <person name="Bhattacharya D."/>
            <person name="Klein A.S."/>
            <person name="Badis Y."/>
            <person name="Brodie J."/>
            <person name="Cao Y."/>
            <person name="Collen J."/>
            <person name="Dittami S.M."/>
            <person name="Gachon C.M."/>
            <person name="Green B.R."/>
            <person name="Karpowicz S."/>
            <person name="Kim J.W."/>
            <person name="Kudahl U."/>
            <person name="Lin S."/>
            <person name="Michel G."/>
            <person name="Mittag M."/>
            <person name="Olson B.J."/>
            <person name="Pangilinan J."/>
            <person name="Peng Y."/>
            <person name="Qiu H."/>
            <person name="Shu S."/>
            <person name="Singer J.T."/>
            <person name="Smith A.G."/>
            <person name="Sprecher B.N."/>
            <person name="Wagner V."/>
            <person name="Wang W."/>
            <person name="Wang Z.-Y."/>
            <person name="Yan J."/>
            <person name="Yarish C."/>
            <person name="Zoeuner-Riek S."/>
            <person name="Zhuang Y."/>
            <person name="Zou Y."/>
            <person name="Lindquist E.A."/>
            <person name="Grimwood J."/>
            <person name="Barry K."/>
            <person name="Rokhsar D.S."/>
            <person name="Schmutz J."/>
            <person name="Stiller J.W."/>
            <person name="Grossman A.R."/>
            <person name="Prochnik S.E."/>
        </authorList>
    </citation>
    <scope>NUCLEOTIDE SEQUENCE [LARGE SCALE GENOMIC DNA]</scope>
    <source>
        <strain evidence="1">4086291</strain>
    </source>
</reference>
<accession>A0A1X6PFY4</accession>
<dbReference type="EMBL" id="KV918788">
    <property type="protein sequence ID" value="OSX79583.1"/>
    <property type="molecule type" value="Genomic_DNA"/>
</dbReference>
<name>A0A1X6PFY4_PORUM</name>
<protein>
    <submittedName>
        <fullName evidence="1">Uncharacterized protein</fullName>
    </submittedName>
</protein>
<keyword evidence="2" id="KW-1185">Reference proteome</keyword>
<sequence>MATDAPSFPVEHKVNTGWGNKHLPPGVLFEKLEGWTQRDVRANTPPEVQDLMDRKGVISLYLEFTSAVQAAPRVRLVGTLKLDAIAAVLATYAPRFDAAGLVVFLCKKRQYVHGGWVTHKWLEYVDREVDATYMPKEIFTG</sequence>
<dbReference type="Proteomes" id="UP000218209">
    <property type="component" value="Unassembled WGS sequence"/>
</dbReference>
<dbReference type="AlphaFoldDB" id="A0A1X6PFY4"/>
<gene>
    <name evidence="1" type="ORF">BU14_0074s0014</name>
</gene>
<dbReference type="OrthoDB" id="38261at2759"/>
<organism evidence="1 2">
    <name type="scientific">Porphyra umbilicalis</name>
    <name type="common">Purple laver</name>
    <name type="synonym">Red alga</name>
    <dbReference type="NCBI Taxonomy" id="2786"/>
    <lineage>
        <taxon>Eukaryota</taxon>
        <taxon>Rhodophyta</taxon>
        <taxon>Bangiophyceae</taxon>
        <taxon>Bangiales</taxon>
        <taxon>Bangiaceae</taxon>
        <taxon>Porphyra</taxon>
    </lineage>
</organism>
<evidence type="ECO:0000313" key="1">
    <source>
        <dbReference type="EMBL" id="OSX79583.1"/>
    </source>
</evidence>
<proteinExistence type="predicted"/>
<evidence type="ECO:0000313" key="2">
    <source>
        <dbReference type="Proteomes" id="UP000218209"/>
    </source>
</evidence>